<dbReference type="PANTHER" id="PTHR43617">
    <property type="entry name" value="L-AMINO ACID N-ACETYLTRANSFERASE"/>
    <property type="match status" value="1"/>
</dbReference>
<evidence type="ECO:0000313" key="3">
    <source>
        <dbReference type="Proteomes" id="UP000639396"/>
    </source>
</evidence>
<feature type="domain" description="N-acetyltransferase" evidence="1">
    <location>
        <begin position="1"/>
        <end position="167"/>
    </location>
</feature>
<accession>A0A927CF42</accession>
<dbReference type="InterPro" id="IPR016181">
    <property type="entry name" value="Acyl_CoA_acyltransferase"/>
</dbReference>
<dbReference type="Gene3D" id="3.40.630.30">
    <property type="match status" value="1"/>
</dbReference>
<dbReference type="SUPFAM" id="SSF55729">
    <property type="entry name" value="Acyl-CoA N-acyltransferases (Nat)"/>
    <property type="match status" value="1"/>
</dbReference>
<organism evidence="2 3">
    <name type="scientific">Paenibacillus oceani</name>
    <dbReference type="NCBI Taxonomy" id="2772510"/>
    <lineage>
        <taxon>Bacteria</taxon>
        <taxon>Bacillati</taxon>
        <taxon>Bacillota</taxon>
        <taxon>Bacilli</taxon>
        <taxon>Bacillales</taxon>
        <taxon>Paenibacillaceae</taxon>
        <taxon>Paenibacillus</taxon>
    </lineage>
</organism>
<sequence length="171" mass="19924">MEIRILDSEDAAIYRELRLKSLKENPEAFLTTYEIEKDKPIEQLQRNLIAPNNRFTLGAFINNELVGIVTFVRESNPKIVHKGNIYAMYVSPEFREKGIGKSLIQELVIRAKQYDGLEQINLTVITNHIAAKRLYETIGFVTYGIERNALKTECQYWDEYLMVLRLNSHEN</sequence>
<dbReference type="PROSITE" id="PS51186">
    <property type="entry name" value="GNAT"/>
    <property type="match status" value="1"/>
</dbReference>
<comment type="caution">
    <text evidence="2">The sequence shown here is derived from an EMBL/GenBank/DDBJ whole genome shotgun (WGS) entry which is preliminary data.</text>
</comment>
<reference evidence="2" key="1">
    <citation type="submission" date="2020-09" db="EMBL/GenBank/DDBJ databases">
        <title>A novel bacterium of genus Paenibacillus, isolated from South China Sea.</title>
        <authorList>
            <person name="Huang H."/>
            <person name="Mo K."/>
            <person name="Hu Y."/>
        </authorList>
    </citation>
    <scope>NUCLEOTIDE SEQUENCE</scope>
    <source>
        <strain evidence="2">IB182363</strain>
    </source>
</reference>
<dbReference type="PANTHER" id="PTHR43617:SF33">
    <property type="entry name" value="SPORE COAT POLYSACCHARIDE BIOSYNTHESIS PROTEIN SPSD"/>
    <property type="match status" value="1"/>
</dbReference>
<dbReference type="GO" id="GO:0016747">
    <property type="term" value="F:acyltransferase activity, transferring groups other than amino-acyl groups"/>
    <property type="evidence" value="ECO:0007669"/>
    <property type="project" value="InterPro"/>
</dbReference>
<dbReference type="InterPro" id="IPR000182">
    <property type="entry name" value="GNAT_dom"/>
</dbReference>
<protein>
    <submittedName>
        <fullName evidence="2">GNAT family N-acetyltransferase</fullName>
    </submittedName>
</protein>
<gene>
    <name evidence="2" type="ORF">IDH45_33665</name>
</gene>
<name>A0A927CF42_9BACL</name>
<dbReference type="InterPro" id="IPR050276">
    <property type="entry name" value="MshD_Acetyltransferase"/>
</dbReference>
<dbReference type="EMBL" id="JACXJA010000082">
    <property type="protein sequence ID" value="MBD2866924.1"/>
    <property type="molecule type" value="Genomic_DNA"/>
</dbReference>
<evidence type="ECO:0000259" key="1">
    <source>
        <dbReference type="PROSITE" id="PS51186"/>
    </source>
</evidence>
<dbReference type="CDD" id="cd04301">
    <property type="entry name" value="NAT_SF"/>
    <property type="match status" value="1"/>
</dbReference>
<proteinExistence type="predicted"/>
<evidence type="ECO:0000313" key="2">
    <source>
        <dbReference type="EMBL" id="MBD2866924.1"/>
    </source>
</evidence>
<dbReference type="Proteomes" id="UP000639396">
    <property type="component" value="Unassembled WGS sequence"/>
</dbReference>
<dbReference type="Pfam" id="PF00583">
    <property type="entry name" value="Acetyltransf_1"/>
    <property type="match status" value="1"/>
</dbReference>
<keyword evidence="3" id="KW-1185">Reference proteome</keyword>
<dbReference type="AlphaFoldDB" id="A0A927CF42"/>